<accession>A0ABU6UDP8</accession>
<reference evidence="1 2" key="1">
    <citation type="journal article" date="2023" name="Plants (Basel)">
        <title>Bridging the Gap: Combining Genomics and Transcriptomics Approaches to Understand Stylosanthes scabra, an Orphan Legume from the Brazilian Caatinga.</title>
        <authorList>
            <person name="Ferreira-Neto J.R.C."/>
            <person name="da Silva M.D."/>
            <person name="Binneck E."/>
            <person name="de Melo N.F."/>
            <person name="da Silva R.H."/>
            <person name="de Melo A.L.T.M."/>
            <person name="Pandolfi V."/>
            <person name="Bustamante F.O."/>
            <person name="Brasileiro-Vidal A.C."/>
            <person name="Benko-Iseppon A.M."/>
        </authorList>
    </citation>
    <scope>NUCLEOTIDE SEQUENCE [LARGE SCALE GENOMIC DNA]</scope>
    <source>
        <tissue evidence="1">Leaves</tissue>
    </source>
</reference>
<keyword evidence="2" id="KW-1185">Reference proteome</keyword>
<evidence type="ECO:0000313" key="1">
    <source>
        <dbReference type="EMBL" id="MED6159390.1"/>
    </source>
</evidence>
<name>A0ABU6UDP8_9FABA</name>
<protein>
    <submittedName>
        <fullName evidence="1">Uncharacterized protein</fullName>
    </submittedName>
</protein>
<evidence type="ECO:0000313" key="2">
    <source>
        <dbReference type="Proteomes" id="UP001341840"/>
    </source>
</evidence>
<organism evidence="1 2">
    <name type="scientific">Stylosanthes scabra</name>
    <dbReference type="NCBI Taxonomy" id="79078"/>
    <lineage>
        <taxon>Eukaryota</taxon>
        <taxon>Viridiplantae</taxon>
        <taxon>Streptophyta</taxon>
        <taxon>Embryophyta</taxon>
        <taxon>Tracheophyta</taxon>
        <taxon>Spermatophyta</taxon>
        <taxon>Magnoliopsida</taxon>
        <taxon>eudicotyledons</taxon>
        <taxon>Gunneridae</taxon>
        <taxon>Pentapetalae</taxon>
        <taxon>rosids</taxon>
        <taxon>fabids</taxon>
        <taxon>Fabales</taxon>
        <taxon>Fabaceae</taxon>
        <taxon>Papilionoideae</taxon>
        <taxon>50 kb inversion clade</taxon>
        <taxon>dalbergioids sensu lato</taxon>
        <taxon>Dalbergieae</taxon>
        <taxon>Pterocarpus clade</taxon>
        <taxon>Stylosanthes</taxon>
    </lineage>
</organism>
<sequence length="134" mass="15590">MICDVVEFRNELDWVGVDDFVLTPYMAPQWGAIEPAWVNEADEIQTWLATVPIVLFMYVRFHHVDRVKRQFGGEQPVPLDPVNLDEFLGAMARGDNRWWPDELAYWYGFWRSWQVRVGTGIVATGIPHSHRCIA</sequence>
<gene>
    <name evidence="1" type="ORF">PIB30_041958</name>
</gene>
<comment type="caution">
    <text evidence="1">The sequence shown here is derived from an EMBL/GenBank/DDBJ whole genome shotgun (WGS) entry which is preliminary data.</text>
</comment>
<dbReference type="EMBL" id="JASCZI010121064">
    <property type="protein sequence ID" value="MED6159390.1"/>
    <property type="molecule type" value="Genomic_DNA"/>
</dbReference>
<dbReference type="Proteomes" id="UP001341840">
    <property type="component" value="Unassembled WGS sequence"/>
</dbReference>
<proteinExistence type="predicted"/>